<evidence type="ECO:0000259" key="7">
    <source>
        <dbReference type="Pfam" id="PF14322"/>
    </source>
</evidence>
<evidence type="ECO:0000256" key="5">
    <source>
        <dbReference type="ARBA" id="ARBA00023237"/>
    </source>
</evidence>
<keyword evidence="4" id="KW-0472">Membrane</keyword>
<accession>A0A4Q7MYJ1</accession>
<keyword evidence="3" id="KW-0732">Signal</keyword>
<dbReference type="SUPFAM" id="SSF48452">
    <property type="entry name" value="TPR-like"/>
    <property type="match status" value="1"/>
</dbReference>
<evidence type="ECO:0000259" key="6">
    <source>
        <dbReference type="Pfam" id="PF07980"/>
    </source>
</evidence>
<comment type="subcellular location">
    <subcellularLocation>
        <location evidence="1">Cell outer membrane</location>
    </subcellularLocation>
</comment>
<dbReference type="AlphaFoldDB" id="A0A4Q7MYJ1"/>
<dbReference type="Pfam" id="PF14322">
    <property type="entry name" value="SusD-like_3"/>
    <property type="match status" value="1"/>
</dbReference>
<keyword evidence="9" id="KW-1185">Reference proteome</keyword>
<dbReference type="CDD" id="cd08977">
    <property type="entry name" value="SusD"/>
    <property type="match status" value="1"/>
</dbReference>
<evidence type="ECO:0000313" key="8">
    <source>
        <dbReference type="EMBL" id="RZS74290.1"/>
    </source>
</evidence>
<dbReference type="Gene3D" id="1.25.40.390">
    <property type="match status" value="1"/>
</dbReference>
<dbReference type="InterPro" id="IPR012944">
    <property type="entry name" value="SusD_RagB_dom"/>
</dbReference>
<evidence type="ECO:0000313" key="9">
    <source>
        <dbReference type="Proteomes" id="UP000293874"/>
    </source>
</evidence>
<feature type="domain" description="SusD-like N-terminal" evidence="7">
    <location>
        <begin position="115"/>
        <end position="243"/>
    </location>
</feature>
<evidence type="ECO:0000256" key="3">
    <source>
        <dbReference type="ARBA" id="ARBA00022729"/>
    </source>
</evidence>
<dbReference type="EMBL" id="SGXA01000001">
    <property type="protein sequence ID" value="RZS74290.1"/>
    <property type="molecule type" value="Genomic_DNA"/>
</dbReference>
<proteinExistence type="inferred from homology"/>
<dbReference type="InterPro" id="IPR011990">
    <property type="entry name" value="TPR-like_helical_dom_sf"/>
</dbReference>
<comment type="similarity">
    <text evidence="2">Belongs to the SusD family.</text>
</comment>
<keyword evidence="5" id="KW-0998">Cell outer membrane</keyword>
<dbReference type="InterPro" id="IPR033985">
    <property type="entry name" value="SusD-like_N"/>
</dbReference>
<feature type="domain" description="RagB/SusD" evidence="6">
    <location>
        <begin position="353"/>
        <end position="494"/>
    </location>
</feature>
<reference evidence="8 9" key="1">
    <citation type="submission" date="2019-02" db="EMBL/GenBank/DDBJ databases">
        <title>Genomic Encyclopedia of Type Strains, Phase IV (KMG-IV): sequencing the most valuable type-strain genomes for metagenomic binning, comparative biology and taxonomic classification.</title>
        <authorList>
            <person name="Goeker M."/>
        </authorList>
    </citation>
    <scope>NUCLEOTIDE SEQUENCE [LARGE SCALE GENOMIC DNA]</scope>
    <source>
        <strain evidence="8 9">DSM 18116</strain>
    </source>
</reference>
<comment type="caution">
    <text evidence="8">The sequence shown here is derived from an EMBL/GenBank/DDBJ whole genome shotgun (WGS) entry which is preliminary data.</text>
</comment>
<organism evidence="8 9">
    <name type="scientific">Pseudobacter ginsenosidimutans</name>
    <dbReference type="NCBI Taxonomy" id="661488"/>
    <lineage>
        <taxon>Bacteria</taxon>
        <taxon>Pseudomonadati</taxon>
        <taxon>Bacteroidota</taxon>
        <taxon>Chitinophagia</taxon>
        <taxon>Chitinophagales</taxon>
        <taxon>Chitinophagaceae</taxon>
        <taxon>Pseudobacter</taxon>
    </lineage>
</organism>
<dbReference type="Proteomes" id="UP000293874">
    <property type="component" value="Unassembled WGS sequence"/>
</dbReference>
<gene>
    <name evidence="8" type="ORF">EV199_0134</name>
</gene>
<dbReference type="RefSeq" id="WP_130538764.1">
    <property type="nucleotide sequence ID" value="NZ_CP042431.1"/>
</dbReference>
<sequence>MLTQSKLIIIYIGCFLGVVLQLSCKKLVSIPPPKNTLTTVQVFSSLSQAESAMAGIYTRMINGENNSAPPLAGTNVWSAGALRLLAGLSSGELYNSGGPLQANYYAFSSNKLTAINNSSTALIIWKGAYITIYGANSIIEGVAASTSLREDDRKRLTGEAKFLRAFAYFYLTNLFGDVPLALTVDFHKTVNLPRAPQAEVYKLIIDDLKEAQTSMSPEYTTSLGERIRPNKWAATALLARAYLFTEDYDNAVINATALINEQGLYQLETDLNTTFKSNSLEAIWQLKPGGTSSILKNATPEGQISLPSPRYTGYADFYLSGHLMGAFEPGDKRRVDWVDSTIYTGGSGSANFYPTKYQIGQSNSAFGQPGEYYMMLRLAEIFLIRAEAIARGNQGNLSTAIDDLNAIRHRAGLEHLPNTLNKEQVIAAVEQERQVELFAEWGHRWLDLKRTNRASVVLKTIPVKLPWEGDYQLLYPIPVEEIRDDYFLTQNPGYF</sequence>
<dbReference type="Pfam" id="PF07980">
    <property type="entry name" value="SusD_RagB"/>
    <property type="match status" value="1"/>
</dbReference>
<evidence type="ECO:0000256" key="4">
    <source>
        <dbReference type="ARBA" id="ARBA00023136"/>
    </source>
</evidence>
<dbReference type="OrthoDB" id="625727at2"/>
<name>A0A4Q7MYJ1_9BACT</name>
<evidence type="ECO:0000256" key="1">
    <source>
        <dbReference type="ARBA" id="ARBA00004442"/>
    </source>
</evidence>
<protein>
    <submittedName>
        <fullName evidence="8">SusD-like starch-binding protein associating with outer membrane</fullName>
    </submittedName>
</protein>
<evidence type="ECO:0000256" key="2">
    <source>
        <dbReference type="ARBA" id="ARBA00006275"/>
    </source>
</evidence>
<dbReference type="GO" id="GO:0009279">
    <property type="term" value="C:cell outer membrane"/>
    <property type="evidence" value="ECO:0007669"/>
    <property type="project" value="UniProtKB-SubCell"/>
</dbReference>